<reference evidence="9" key="1">
    <citation type="submission" date="2010-02" db="EMBL/GenBank/DDBJ databases">
        <title>Complete sequence of Desulfurivibrio alkaliphilus AHT2.</title>
        <authorList>
            <consortium name="US DOE Joint Genome Institute"/>
            <person name="Pitluck S."/>
            <person name="Chertkov O."/>
            <person name="Detter J.C."/>
            <person name="Han C."/>
            <person name="Tapia R."/>
            <person name="Larimer F."/>
            <person name="Land M."/>
            <person name="Hauser L."/>
            <person name="Kyrpides N."/>
            <person name="Mikhailova N."/>
            <person name="Sorokin D.Y."/>
            <person name="Muyzer G."/>
            <person name="Woyke T."/>
        </authorList>
    </citation>
    <scope>NUCLEOTIDE SEQUENCE [LARGE SCALE GENOMIC DNA]</scope>
    <source>
        <strain evidence="9">DSM 19089 / UNIQEM U267 / AHT2</strain>
    </source>
</reference>
<accession>D6Z526</accession>
<feature type="transmembrane region" description="Helical" evidence="7">
    <location>
        <begin position="203"/>
        <end position="220"/>
    </location>
</feature>
<comment type="subcellular location">
    <subcellularLocation>
        <location evidence="7">Cell inner membrane</location>
        <topology evidence="7">Multi-pass membrane protein</topology>
    </subcellularLocation>
</comment>
<feature type="transmembrane region" description="Helical" evidence="7">
    <location>
        <begin position="90"/>
        <end position="112"/>
    </location>
</feature>
<feature type="binding site" evidence="7">
    <location>
        <position position="139"/>
    </location>
    <ligand>
        <name>a 1,2-diacyl-sn-glycero-3-phospho-(1'-sn-glycerol)</name>
        <dbReference type="ChEBI" id="CHEBI:64716"/>
    </ligand>
</feature>
<dbReference type="EC" id="2.5.1.145" evidence="7"/>
<name>D6Z526_DESAT</name>
<evidence type="ECO:0000256" key="1">
    <source>
        <dbReference type="ARBA" id="ARBA00007150"/>
    </source>
</evidence>
<comment type="catalytic activity">
    <reaction evidence="7">
        <text>L-cysteinyl-[prolipoprotein] + a 1,2-diacyl-sn-glycero-3-phospho-(1'-sn-glycerol) = an S-1,2-diacyl-sn-glyceryl-L-cysteinyl-[prolipoprotein] + sn-glycerol 1-phosphate + H(+)</text>
        <dbReference type="Rhea" id="RHEA:56712"/>
        <dbReference type="Rhea" id="RHEA-COMP:14679"/>
        <dbReference type="Rhea" id="RHEA-COMP:14680"/>
        <dbReference type="ChEBI" id="CHEBI:15378"/>
        <dbReference type="ChEBI" id="CHEBI:29950"/>
        <dbReference type="ChEBI" id="CHEBI:57685"/>
        <dbReference type="ChEBI" id="CHEBI:64716"/>
        <dbReference type="ChEBI" id="CHEBI:140658"/>
        <dbReference type="EC" id="2.5.1.145"/>
    </reaction>
</comment>
<dbReference type="HAMAP" id="MF_01147">
    <property type="entry name" value="Lgt"/>
    <property type="match status" value="1"/>
</dbReference>
<protein>
    <recommendedName>
        <fullName evidence="7">Phosphatidylglycerol--prolipoprotein diacylglyceryl transferase</fullName>
        <ecNumber evidence="7">2.5.1.145</ecNumber>
    </recommendedName>
</protein>
<dbReference type="PROSITE" id="PS01311">
    <property type="entry name" value="LGT"/>
    <property type="match status" value="1"/>
</dbReference>
<evidence type="ECO:0000313" key="9">
    <source>
        <dbReference type="Proteomes" id="UP000001508"/>
    </source>
</evidence>
<evidence type="ECO:0000256" key="3">
    <source>
        <dbReference type="ARBA" id="ARBA00022679"/>
    </source>
</evidence>
<dbReference type="GO" id="GO:0008961">
    <property type="term" value="F:phosphatidylglycerol-prolipoprotein diacylglyceryl transferase activity"/>
    <property type="evidence" value="ECO:0007669"/>
    <property type="project" value="UniProtKB-UniRule"/>
</dbReference>
<keyword evidence="2 7" id="KW-1003">Cell membrane</keyword>
<feature type="transmembrane region" description="Helical" evidence="7">
    <location>
        <begin position="240"/>
        <end position="257"/>
    </location>
</feature>
<feature type="transmembrane region" description="Helical" evidence="7">
    <location>
        <begin position="124"/>
        <end position="144"/>
    </location>
</feature>
<evidence type="ECO:0000313" key="8">
    <source>
        <dbReference type="EMBL" id="ADH86651.1"/>
    </source>
</evidence>
<dbReference type="eggNOG" id="COG0682">
    <property type="taxonomic scope" value="Bacteria"/>
</dbReference>
<keyword evidence="9" id="KW-1185">Reference proteome</keyword>
<feature type="transmembrane region" description="Helical" evidence="7">
    <location>
        <begin position="20"/>
        <end position="37"/>
    </location>
</feature>
<comment type="similarity">
    <text evidence="1 7">Belongs to the Lgt family.</text>
</comment>
<dbReference type="KEGG" id="dak:DaAHT2_1973"/>
<keyword evidence="5 7" id="KW-1133">Transmembrane helix</keyword>
<dbReference type="RefSeq" id="WP_013164174.1">
    <property type="nucleotide sequence ID" value="NC_014216.1"/>
</dbReference>
<dbReference type="NCBIfam" id="TIGR00544">
    <property type="entry name" value="lgt"/>
    <property type="match status" value="1"/>
</dbReference>
<feature type="transmembrane region" description="Helical" evidence="7">
    <location>
        <begin position="177"/>
        <end position="196"/>
    </location>
</feature>
<evidence type="ECO:0000256" key="7">
    <source>
        <dbReference type="HAMAP-Rule" id="MF_01147"/>
    </source>
</evidence>
<dbReference type="GO" id="GO:0042158">
    <property type="term" value="P:lipoprotein biosynthetic process"/>
    <property type="evidence" value="ECO:0007669"/>
    <property type="project" value="UniProtKB-UniRule"/>
</dbReference>
<proteinExistence type="inferred from homology"/>
<dbReference type="PANTHER" id="PTHR30589">
    <property type="entry name" value="PROLIPOPROTEIN DIACYLGLYCERYL TRANSFERASE"/>
    <property type="match status" value="1"/>
</dbReference>
<feature type="transmembrane region" description="Helical" evidence="7">
    <location>
        <begin position="58"/>
        <end position="78"/>
    </location>
</feature>
<comment type="function">
    <text evidence="7">Catalyzes the transfer of the diacylglyceryl group from phosphatidylglycerol to the sulfhydryl group of the N-terminal cysteine of a prolipoprotein, the first step in the formation of mature lipoproteins.</text>
</comment>
<comment type="pathway">
    <text evidence="7">Protein modification; lipoprotein biosynthesis (diacylglyceryl transfer).</text>
</comment>
<dbReference type="FunCoup" id="D6Z526">
    <property type="interactions" value="308"/>
</dbReference>
<gene>
    <name evidence="7" type="primary">lgt</name>
    <name evidence="8" type="ordered locus">DaAHT2_1973</name>
</gene>
<evidence type="ECO:0000256" key="5">
    <source>
        <dbReference type="ARBA" id="ARBA00022989"/>
    </source>
</evidence>
<keyword evidence="6 7" id="KW-0472">Membrane</keyword>
<sequence length="269" mass="30912">MLPYPEIDPVIFQLGPLAVRWYGLMYVLAFIAAYLLVRYQIRRYPHPGLAEHFDNLNLVLIISLIVGSRLGYILFYNFSYYWQHPWEIFATWQGGMSFHGGMLGLLIGGWLFCRYAKLDFWRSADAYAVAVPIGLGLGRLGNFINGELYGRVTEMPWGMVFPAGGPLPRHPSQLYESFLEGLVLFIIMWFALRLYWQRKWPRGRLVAIFLGGYGVFRFLVEFFREPDAHLGLAWGFFSRGQLLSGLMIVAALLLYYFPPGAADRQATSR</sequence>
<dbReference type="UniPathway" id="UPA00664"/>
<dbReference type="Proteomes" id="UP000001508">
    <property type="component" value="Chromosome"/>
</dbReference>
<keyword evidence="7" id="KW-0997">Cell inner membrane</keyword>
<dbReference type="GO" id="GO:0005886">
    <property type="term" value="C:plasma membrane"/>
    <property type="evidence" value="ECO:0007669"/>
    <property type="project" value="UniProtKB-SubCell"/>
</dbReference>
<dbReference type="EMBL" id="CP001940">
    <property type="protein sequence ID" value="ADH86651.1"/>
    <property type="molecule type" value="Genomic_DNA"/>
</dbReference>
<keyword evidence="8" id="KW-0449">Lipoprotein</keyword>
<evidence type="ECO:0000256" key="4">
    <source>
        <dbReference type="ARBA" id="ARBA00022692"/>
    </source>
</evidence>
<dbReference type="InterPro" id="IPR001640">
    <property type="entry name" value="Lgt"/>
</dbReference>
<organism evidence="8 9">
    <name type="scientific">Desulfurivibrio alkaliphilus (strain DSM 19089 / UNIQEM U267 / AHT2)</name>
    <dbReference type="NCBI Taxonomy" id="589865"/>
    <lineage>
        <taxon>Bacteria</taxon>
        <taxon>Pseudomonadati</taxon>
        <taxon>Thermodesulfobacteriota</taxon>
        <taxon>Desulfobulbia</taxon>
        <taxon>Desulfobulbales</taxon>
        <taxon>Desulfobulbaceae</taxon>
        <taxon>Desulfurivibrio</taxon>
    </lineage>
</organism>
<dbReference type="HOGENOM" id="CLU_013386_1_0_7"/>
<dbReference type="AlphaFoldDB" id="D6Z526"/>
<dbReference type="OrthoDB" id="871140at2"/>
<evidence type="ECO:0000256" key="2">
    <source>
        <dbReference type="ARBA" id="ARBA00022475"/>
    </source>
</evidence>
<keyword evidence="3 7" id="KW-0808">Transferase</keyword>
<dbReference type="InParanoid" id="D6Z526"/>
<evidence type="ECO:0000256" key="6">
    <source>
        <dbReference type="ARBA" id="ARBA00023136"/>
    </source>
</evidence>
<dbReference type="Pfam" id="PF01790">
    <property type="entry name" value="LGT"/>
    <property type="match status" value="1"/>
</dbReference>
<dbReference type="STRING" id="589865.DaAHT2_1973"/>
<dbReference type="PANTHER" id="PTHR30589:SF0">
    <property type="entry name" value="PHOSPHATIDYLGLYCEROL--PROLIPOPROTEIN DIACYLGLYCERYL TRANSFERASE"/>
    <property type="match status" value="1"/>
</dbReference>
<keyword evidence="4 7" id="KW-0812">Transmembrane</keyword>